<keyword evidence="10" id="KW-1185">Reference proteome</keyword>
<feature type="chain" id="PRO_5045391697" evidence="8">
    <location>
        <begin position="19"/>
        <end position="372"/>
    </location>
</feature>
<keyword evidence="5 7" id="KW-0472">Membrane</keyword>
<evidence type="ECO:0000256" key="1">
    <source>
        <dbReference type="ARBA" id="ARBA00004479"/>
    </source>
</evidence>
<keyword evidence="4 7" id="KW-1133">Transmembrane helix</keyword>
<reference evidence="9 10" key="1">
    <citation type="submission" date="2024-08" db="EMBL/GenBank/DDBJ databases">
        <authorList>
            <person name="Cucini C."/>
            <person name="Frati F."/>
        </authorList>
    </citation>
    <scope>NUCLEOTIDE SEQUENCE [LARGE SCALE GENOMIC DNA]</scope>
</reference>
<evidence type="ECO:0000256" key="6">
    <source>
        <dbReference type="ARBA" id="ARBA00023180"/>
    </source>
</evidence>
<comment type="subcellular location">
    <subcellularLocation>
        <location evidence="1">Membrane</location>
        <topology evidence="1">Single-pass type I membrane protein</topology>
    </subcellularLocation>
</comment>
<protein>
    <submittedName>
        <fullName evidence="9">Uncharacterized protein</fullName>
    </submittedName>
</protein>
<evidence type="ECO:0000313" key="10">
    <source>
        <dbReference type="Proteomes" id="UP001642540"/>
    </source>
</evidence>
<feature type="signal peptide" evidence="8">
    <location>
        <begin position="1"/>
        <end position="18"/>
    </location>
</feature>
<dbReference type="PANTHER" id="PTHR32178:SF6">
    <property type="entry name" value="IG-LIKE DOMAIN-CONTAINING PROTEIN"/>
    <property type="match status" value="1"/>
</dbReference>
<evidence type="ECO:0000313" key="9">
    <source>
        <dbReference type="EMBL" id="CAL8085430.1"/>
    </source>
</evidence>
<gene>
    <name evidence="9" type="ORF">ODALV1_LOCUS6111</name>
</gene>
<evidence type="ECO:0000256" key="8">
    <source>
        <dbReference type="SAM" id="SignalP"/>
    </source>
</evidence>
<dbReference type="Proteomes" id="UP001642540">
    <property type="component" value="Unassembled WGS sequence"/>
</dbReference>
<keyword evidence="3 8" id="KW-0732">Signal</keyword>
<evidence type="ECO:0000256" key="7">
    <source>
        <dbReference type="SAM" id="Phobius"/>
    </source>
</evidence>
<dbReference type="InterPro" id="IPR039311">
    <property type="entry name" value="FAM187A/B"/>
</dbReference>
<evidence type="ECO:0000256" key="5">
    <source>
        <dbReference type="ARBA" id="ARBA00023136"/>
    </source>
</evidence>
<proteinExistence type="predicted"/>
<dbReference type="PANTHER" id="PTHR32178">
    <property type="entry name" value="FAM187"/>
    <property type="match status" value="1"/>
</dbReference>
<comment type="caution">
    <text evidence="9">The sequence shown here is derived from an EMBL/GenBank/DDBJ whole genome shotgun (WGS) entry which is preliminary data.</text>
</comment>
<accession>A0ABP1Q4C4</accession>
<organism evidence="9 10">
    <name type="scientific">Orchesella dallaii</name>
    <dbReference type="NCBI Taxonomy" id="48710"/>
    <lineage>
        <taxon>Eukaryota</taxon>
        <taxon>Metazoa</taxon>
        <taxon>Ecdysozoa</taxon>
        <taxon>Arthropoda</taxon>
        <taxon>Hexapoda</taxon>
        <taxon>Collembola</taxon>
        <taxon>Entomobryomorpha</taxon>
        <taxon>Entomobryoidea</taxon>
        <taxon>Orchesellidae</taxon>
        <taxon>Orchesellinae</taxon>
        <taxon>Orchesella</taxon>
    </lineage>
</organism>
<name>A0ABP1Q4C4_9HEXA</name>
<keyword evidence="6" id="KW-0325">Glycoprotein</keyword>
<dbReference type="EMBL" id="CAXLJM020000019">
    <property type="protein sequence ID" value="CAL8085430.1"/>
    <property type="molecule type" value="Genomic_DNA"/>
</dbReference>
<sequence length="372" mass="42122">MTGIIFAFLQFFAGSLVAVTSQAPPMIGAIFNLFGAQVGTSQRILASSSEFSAFHKCEPERQRSIYYKFSVEGFDLSLPAGSCIPQNREVRWKKISFEGDVSQISIDDKLIYNITKRNDLVLKKAQSDLATYYSVWLLGQDEILSTVWTVEIVRTQNLEQVKARSWGRSLLYDGQSLEIAVKWGEWSQCSRCDGIAGRRHKFGFCSVKIKAWDGLEMLATYKQSVSCSLLINLRPDYLADKLGAAVTEEDHEELHRLTHALGKPPLIMLGFCRQSTCAQEEGGSNLEVVKSYPYQFQRKYYGGRWNAMPNADDNDDEESEVSSSSWIWLMKGLIHGVPFGWDNVPEIIALISLILLQLYILKLVWWNKNDAK</sequence>
<feature type="transmembrane region" description="Helical" evidence="7">
    <location>
        <begin position="347"/>
        <end position="366"/>
    </location>
</feature>
<keyword evidence="2 7" id="KW-0812">Transmembrane</keyword>
<evidence type="ECO:0000256" key="2">
    <source>
        <dbReference type="ARBA" id="ARBA00022692"/>
    </source>
</evidence>
<evidence type="ECO:0000256" key="3">
    <source>
        <dbReference type="ARBA" id="ARBA00022729"/>
    </source>
</evidence>
<evidence type="ECO:0000256" key="4">
    <source>
        <dbReference type="ARBA" id="ARBA00022989"/>
    </source>
</evidence>